<dbReference type="Pfam" id="PF00403">
    <property type="entry name" value="HMA"/>
    <property type="match status" value="1"/>
</dbReference>
<dbReference type="OrthoDB" id="9801832at2"/>
<proteinExistence type="predicted"/>
<dbReference type="Proteomes" id="UP000190092">
    <property type="component" value="Unassembled WGS sequence"/>
</dbReference>
<dbReference type="AlphaFoldDB" id="A0A1T4KYX0"/>
<evidence type="ECO:0000313" key="2">
    <source>
        <dbReference type="EMBL" id="SJZ47665.1"/>
    </source>
</evidence>
<dbReference type="GO" id="GO:0046872">
    <property type="term" value="F:metal ion binding"/>
    <property type="evidence" value="ECO:0007669"/>
    <property type="project" value="InterPro"/>
</dbReference>
<dbReference type="STRING" id="225324.SAMN02745126_01250"/>
<dbReference type="EMBL" id="FUWJ01000001">
    <property type="protein sequence ID" value="SJZ47665.1"/>
    <property type="molecule type" value="Genomic_DNA"/>
</dbReference>
<protein>
    <submittedName>
        <fullName evidence="2">Copper chaperone CopZ</fullName>
    </submittedName>
</protein>
<keyword evidence="3" id="KW-1185">Reference proteome</keyword>
<evidence type="ECO:0000259" key="1">
    <source>
        <dbReference type="Pfam" id="PF00403"/>
    </source>
</evidence>
<dbReference type="RefSeq" id="WP_085932904.1">
    <property type="nucleotide sequence ID" value="NZ_FUWJ01000001.1"/>
</dbReference>
<evidence type="ECO:0000313" key="3">
    <source>
        <dbReference type="Proteomes" id="UP000190092"/>
    </source>
</evidence>
<dbReference type="InterPro" id="IPR006121">
    <property type="entry name" value="HMA_dom"/>
</dbReference>
<name>A0A1T4KYX0_9HYPH</name>
<dbReference type="SUPFAM" id="SSF55008">
    <property type="entry name" value="HMA, heavy metal-associated domain"/>
    <property type="match status" value="1"/>
</dbReference>
<organism evidence="2 3">
    <name type="scientific">Enhydrobacter aerosaccus</name>
    <dbReference type="NCBI Taxonomy" id="225324"/>
    <lineage>
        <taxon>Bacteria</taxon>
        <taxon>Pseudomonadati</taxon>
        <taxon>Pseudomonadota</taxon>
        <taxon>Alphaproteobacteria</taxon>
        <taxon>Hyphomicrobiales</taxon>
        <taxon>Enhydrobacter</taxon>
    </lineage>
</organism>
<sequence>MAEELILKVTGMDCDGCVKAVTRAATGAGTAPLSVDLKSGEMRLPAGADVAAITRAIQRAGFGVAAS</sequence>
<feature type="domain" description="HMA" evidence="1">
    <location>
        <begin position="7"/>
        <end position="62"/>
    </location>
</feature>
<reference evidence="3" key="1">
    <citation type="submission" date="2017-02" db="EMBL/GenBank/DDBJ databases">
        <authorList>
            <person name="Varghese N."/>
            <person name="Submissions S."/>
        </authorList>
    </citation>
    <scope>NUCLEOTIDE SEQUENCE [LARGE SCALE GENOMIC DNA]</scope>
    <source>
        <strain evidence="3">ATCC 27094</strain>
    </source>
</reference>
<gene>
    <name evidence="2" type="ORF">SAMN02745126_01250</name>
</gene>
<dbReference type="InterPro" id="IPR036163">
    <property type="entry name" value="HMA_dom_sf"/>
</dbReference>
<dbReference type="Gene3D" id="3.30.70.100">
    <property type="match status" value="1"/>
</dbReference>
<dbReference type="CDD" id="cd00371">
    <property type="entry name" value="HMA"/>
    <property type="match status" value="1"/>
</dbReference>
<accession>A0A1T4KYX0</accession>